<accession>A0A8S5TS11</accession>
<feature type="region of interest" description="Disordered" evidence="2">
    <location>
        <begin position="592"/>
        <end position="611"/>
    </location>
</feature>
<keyword evidence="1" id="KW-0175">Coiled coil</keyword>
<evidence type="ECO:0000256" key="1">
    <source>
        <dbReference type="SAM" id="Coils"/>
    </source>
</evidence>
<name>A0A8S5TS11_9CAUD</name>
<evidence type="ECO:0000256" key="2">
    <source>
        <dbReference type="SAM" id="MobiDB-lite"/>
    </source>
</evidence>
<proteinExistence type="predicted"/>
<organism evidence="3">
    <name type="scientific">Siphoviridae sp. ctEw721</name>
    <dbReference type="NCBI Taxonomy" id="2825400"/>
    <lineage>
        <taxon>Viruses</taxon>
        <taxon>Duplodnaviria</taxon>
        <taxon>Heunggongvirae</taxon>
        <taxon>Uroviricota</taxon>
        <taxon>Caudoviricetes</taxon>
    </lineage>
</organism>
<protein>
    <submittedName>
        <fullName evidence="3">General control protein GCN4 and CLUSTER, BENDABLE REGION, CONTRACTILE.6A</fullName>
    </submittedName>
</protein>
<evidence type="ECO:0000313" key="3">
    <source>
        <dbReference type="EMBL" id="DAF84993.1"/>
    </source>
</evidence>
<feature type="coiled-coil region" evidence="1">
    <location>
        <begin position="413"/>
        <end position="489"/>
    </location>
</feature>
<reference evidence="3" key="1">
    <citation type="journal article" date="2021" name="Proc. Natl. Acad. Sci. U.S.A.">
        <title>A Catalog of Tens of Thousands of Viruses from Human Metagenomes Reveals Hidden Associations with Chronic Diseases.</title>
        <authorList>
            <person name="Tisza M.J."/>
            <person name="Buck C.B."/>
        </authorList>
    </citation>
    <scope>NUCLEOTIDE SEQUENCE</scope>
    <source>
        <strain evidence="3">CtEw721</strain>
    </source>
</reference>
<dbReference type="SUPFAM" id="SSF57997">
    <property type="entry name" value="Tropomyosin"/>
    <property type="match status" value="1"/>
</dbReference>
<sequence>MLKCFELDSNQIRIRDILNDKNFLEIEIFAISDANPNRNRSHFTLESMQKGLESFNDKPILGFFNKQGDFESHNGRVAYDPEEQVDYWDNSNGEQILGFIRQTDRKEIVERDGLHWICCTAMIYTQYNYKQVKKLLKDRKKKVSVEIAVLDSEMVDGIEYIKEFDLKGITILGSRNGIQVKEGIEGAGLSILEVFDAARFSGQKQTIIQAYSQLEDDDKKKEDGSLAIEDFEKALKVNKSKEAMSDTSWGDVDKAELRKRVVEASNFKEIADDVFLDLREGWEEGEVTKLKYPVMEIKGDELVYNRGALGSAKAYAEKNGEEEVLKKLKAIYEHLDLDFEAKFDCECDEFCDLYEDDVPCEEPCDGDCDDDCDDHDDCGDCSLEKHAEGVVVEESKEEPAAEPVVVVEKVYTEEEFNAACDELKMKCHEAESKCAEAEGKYSELEAKCCEYENKCGEYEKRCADYEKKCAELEEKCANYEATAGKLKLEMDECIAKMQDYEEIKKARDEMVEKFAVMKVNEQKDYISNVCAKMKFTEEEIKPISEKCEKREYEDIDAIDRDIAYLSFQKTKATLFSEKTEMFSVNIVEEPKQKSGRKEMTLRERLKDNIKK</sequence>
<dbReference type="EMBL" id="BK015914">
    <property type="protein sequence ID" value="DAF84993.1"/>
    <property type="molecule type" value="Genomic_DNA"/>
</dbReference>